<name>A0A917N571_9ENTE</name>
<dbReference type="PANTHER" id="PTHR38682:SF1">
    <property type="entry name" value="V-TYPE ATP SYNTHASE SUBUNIT C"/>
    <property type="match status" value="1"/>
</dbReference>
<comment type="caution">
    <text evidence="4">The sequence shown here is derived from an EMBL/GenBank/DDBJ whole genome shotgun (WGS) entry which is preliminary data.</text>
</comment>
<sequence>MKDIQYSSANVRIRTYEGRLLDRSVFDRLLSVERASDLYSILLETPYGDFIDEKTSKHDFEEVLLLEEKRTFDLAYELAPLKAVVDIFTLKYDYHNLKVLVKSWYTKEDLSDLLLPFGAFDRNLLKELVQTRTHKEAPQVLIDCLEEVFSYIEDYEEVQGIDIIFDNYYWRHFLEVAEASKEADFIELAQRMIDLFNLSTILRSYMMGRKKGFMNAVVAEGGTLPTEQLVSHIQRSLADFGAYLKSTPYGSVSDVVIEGLKTTGTLNHFDMLKDDFTMRYFKEKKMIPFGPSAILGYLYAKETEIKNLRMIFIGKINKVPVEKLRSRVRDSYV</sequence>
<reference evidence="4" key="1">
    <citation type="journal article" date="2014" name="Int. J. Syst. Evol. Microbiol.">
        <title>Complete genome sequence of Corynebacterium casei LMG S-19264T (=DSM 44701T), isolated from a smear-ripened cheese.</title>
        <authorList>
            <consortium name="US DOE Joint Genome Institute (JGI-PGF)"/>
            <person name="Walter F."/>
            <person name="Albersmeier A."/>
            <person name="Kalinowski J."/>
            <person name="Ruckert C."/>
        </authorList>
    </citation>
    <scope>NUCLEOTIDE SEQUENCE</scope>
    <source>
        <strain evidence="4">CCM 8433</strain>
    </source>
</reference>
<evidence type="ECO:0000256" key="3">
    <source>
        <dbReference type="ARBA" id="ARBA00023065"/>
    </source>
</evidence>
<organism evidence="4 5">
    <name type="scientific">Enterococcus alcedinis</name>
    <dbReference type="NCBI Taxonomy" id="1274384"/>
    <lineage>
        <taxon>Bacteria</taxon>
        <taxon>Bacillati</taxon>
        <taxon>Bacillota</taxon>
        <taxon>Bacilli</taxon>
        <taxon>Lactobacillales</taxon>
        <taxon>Enterococcaceae</taxon>
        <taxon>Enterococcus</taxon>
    </lineage>
</organism>
<accession>A0A917N571</accession>
<dbReference type="InterPro" id="IPR002843">
    <property type="entry name" value="ATPase_V0-cplx_csu/dsu"/>
</dbReference>
<proteinExistence type="inferred from homology"/>
<dbReference type="InterPro" id="IPR036079">
    <property type="entry name" value="ATPase_csu/dsu_sf"/>
</dbReference>
<evidence type="ECO:0000313" key="5">
    <source>
        <dbReference type="Proteomes" id="UP000622610"/>
    </source>
</evidence>
<dbReference type="Proteomes" id="UP000622610">
    <property type="component" value="Unassembled WGS sequence"/>
</dbReference>
<dbReference type="AlphaFoldDB" id="A0A917N571"/>
<dbReference type="Pfam" id="PF01992">
    <property type="entry name" value="vATP-synt_AC39"/>
    <property type="match status" value="1"/>
</dbReference>
<reference evidence="4" key="2">
    <citation type="submission" date="2020-09" db="EMBL/GenBank/DDBJ databases">
        <authorList>
            <person name="Sun Q."/>
            <person name="Sedlacek I."/>
        </authorList>
    </citation>
    <scope>NUCLEOTIDE SEQUENCE</scope>
    <source>
        <strain evidence="4">CCM 8433</strain>
    </source>
</reference>
<keyword evidence="2" id="KW-0813">Transport</keyword>
<evidence type="ECO:0000256" key="1">
    <source>
        <dbReference type="ARBA" id="ARBA00006709"/>
    </source>
</evidence>
<dbReference type="Gene3D" id="1.10.132.50">
    <property type="entry name" value="ATP synthase (C/AC39) subunit, domain 3"/>
    <property type="match status" value="1"/>
</dbReference>
<dbReference type="RefSeq" id="WP_188367599.1">
    <property type="nucleotide sequence ID" value="NZ_BMDT01000005.1"/>
</dbReference>
<gene>
    <name evidence="4" type="primary">ntpC</name>
    <name evidence="4" type="ORF">GCM10011482_14180</name>
</gene>
<dbReference type="EMBL" id="BMDT01000005">
    <property type="protein sequence ID" value="GGI65764.1"/>
    <property type="molecule type" value="Genomic_DNA"/>
</dbReference>
<evidence type="ECO:0000256" key="2">
    <source>
        <dbReference type="ARBA" id="ARBA00022448"/>
    </source>
</evidence>
<dbReference type="InterPro" id="IPR044911">
    <property type="entry name" value="V-type_ATPase_csu/dsu_dom_3"/>
</dbReference>
<dbReference type="PANTHER" id="PTHR38682">
    <property type="entry name" value="V-TYPE ATP SYNTHASE SUBUNIT C"/>
    <property type="match status" value="1"/>
</dbReference>
<dbReference type="SUPFAM" id="SSF103486">
    <property type="entry name" value="V-type ATP synthase subunit C"/>
    <property type="match status" value="1"/>
</dbReference>
<dbReference type="Gene3D" id="1.20.1690.10">
    <property type="entry name" value="V-type ATP synthase subunit C domain"/>
    <property type="match status" value="2"/>
</dbReference>
<evidence type="ECO:0000313" key="4">
    <source>
        <dbReference type="EMBL" id="GGI65764.1"/>
    </source>
</evidence>
<dbReference type="NCBIfam" id="NF002266">
    <property type="entry name" value="PRK01198.1-2"/>
    <property type="match status" value="1"/>
</dbReference>
<keyword evidence="3" id="KW-0406">Ion transport</keyword>
<protein>
    <submittedName>
        <fullName evidence="4">ATP synthase subunit C</fullName>
    </submittedName>
</protein>
<comment type="similarity">
    <text evidence="1">Belongs to the V-ATPase V0D/AC39 subunit family.</text>
</comment>
<dbReference type="InterPro" id="IPR050873">
    <property type="entry name" value="V-ATPase_V0D/AC39_subunit"/>
</dbReference>
<dbReference type="GO" id="GO:0046961">
    <property type="term" value="F:proton-transporting ATPase activity, rotational mechanism"/>
    <property type="evidence" value="ECO:0007669"/>
    <property type="project" value="InterPro"/>
</dbReference>
<keyword evidence="5" id="KW-1185">Reference proteome</keyword>
<dbReference type="InterPro" id="IPR035067">
    <property type="entry name" value="V-type_ATPase_csu/dsu"/>
</dbReference>